<sequence>MCSLHVPNVLGSLPCGDIRIFVQGSIVDEITFLVLLETDDKTKVLCSSGARKRTHCSSKSRRAGWKATTHGTIHSKNGKNKKFLQNI</sequence>
<dbReference type="AlphaFoldDB" id="A0A0B7BKY7"/>
<accession>A0A0B7BKY7</accession>
<name>A0A0B7BKY7_9EUPU</name>
<feature type="non-terminal residue" evidence="1">
    <location>
        <position position="87"/>
    </location>
</feature>
<dbReference type="EMBL" id="HACG01045945">
    <property type="protein sequence ID" value="CEK92810.1"/>
    <property type="molecule type" value="Transcribed_RNA"/>
</dbReference>
<evidence type="ECO:0000313" key="1">
    <source>
        <dbReference type="EMBL" id="CEK92810.1"/>
    </source>
</evidence>
<proteinExistence type="predicted"/>
<reference evidence="1" key="1">
    <citation type="submission" date="2014-12" db="EMBL/GenBank/DDBJ databases">
        <title>Insight into the proteome of Arion vulgaris.</title>
        <authorList>
            <person name="Aradska J."/>
            <person name="Bulat T."/>
            <person name="Smidak R."/>
            <person name="Sarate P."/>
            <person name="Gangsoo J."/>
            <person name="Sialana F."/>
            <person name="Bilban M."/>
            <person name="Lubec G."/>
        </authorList>
    </citation>
    <scope>NUCLEOTIDE SEQUENCE</scope>
    <source>
        <tissue evidence="1">Skin</tissue>
    </source>
</reference>
<organism evidence="1">
    <name type="scientific">Arion vulgaris</name>
    <dbReference type="NCBI Taxonomy" id="1028688"/>
    <lineage>
        <taxon>Eukaryota</taxon>
        <taxon>Metazoa</taxon>
        <taxon>Spiralia</taxon>
        <taxon>Lophotrochozoa</taxon>
        <taxon>Mollusca</taxon>
        <taxon>Gastropoda</taxon>
        <taxon>Heterobranchia</taxon>
        <taxon>Euthyneura</taxon>
        <taxon>Panpulmonata</taxon>
        <taxon>Eupulmonata</taxon>
        <taxon>Stylommatophora</taxon>
        <taxon>Helicina</taxon>
        <taxon>Arionoidea</taxon>
        <taxon>Arionidae</taxon>
        <taxon>Arion</taxon>
    </lineage>
</organism>
<gene>
    <name evidence="1" type="primary">ORF190200</name>
</gene>
<protein>
    <submittedName>
        <fullName evidence="1">Uncharacterized protein</fullName>
    </submittedName>
</protein>